<dbReference type="Proteomes" id="UP000680038">
    <property type="component" value="Unassembled WGS sequence"/>
</dbReference>
<dbReference type="EMBL" id="CAJRAF010000002">
    <property type="protein sequence ID" value="CAG5010570.1"/>
    <property type="molecule type" value="Genomic_DNA"/>
</dbReference>
<organism evidence="2 3">
    <name type="scientific">Dyadobacter helix</name>
    <dbReference type="NCBI Taxonomy" id="2822344"/>
    <lineage>
        <taxon>Bacteria</taxon>
        <taxon>Pseudomonadati</taxon>
        <taxon>Bacteroidota</taxon>
        <taxon>Cytophagia</taxon>
        <taxon>Cytophagales</taxon>
        <taxon>Spirosomataceae</taxon>
        <taxon>Dyadobacter</taxon>
    </lineage>
</organism>
<name>A0A916JFR2_9BACT</name>
<dbReference type="InterPro" id="IPR025381">
    <property type="entry name" value="DUF4296"/>
</dbReference>
<comment type="caution">
    <text evidence="2">The sequence shown here is derived from an EMBL/GenBank/DDBJ whole genome shotgun (WGS) entry which is preliminary data.</text>
</comment>
<dbReference type="Pfam" id="PF14129">
    <property type="entry name" value="DUF4296"/>
    <property type="match status" value="1"/>
</dbReference>
<evidence type="ECO:0000259" key="1">
    <source>
        <dbReference type="Pfam" id="PF14129"/>
    </source>
</evidence>
<evidence type="ECO:0000313" key="2">
    <source>
        <dbReference type="EMBL" id="CAG5010570.1"/>
    </source>
</evidence>
<keyword evidence="3" id="KW-1185">Reference proteome</keyword>
<gene>
    <name evidence="2" type="ORF">DYBT9275_04760</name>
</gene>
<dbReference type="AlphaFoldDB" id="A0A916JFR2"/>
<accession>A0A916JFR2</accession>
<reference evidence="2" key="1">
    <citation type="submission" date="2021-04" db="EMBL/GenBank/DDBJ databases">
        <authorList>
            <person name="Rodrigo-Torres L."/>
            <person name="Arahal R. D."/>
            <person name="Lucena T."/>
        </authorList>
    </citation>
    <scope>NUCLEOTIDE SEQUENCE</scope>
    <source>
        <strain evidence="2">CECT 9275</strain>
    </source>
</reference>
<evidence type="ECO:0000313" key="3">
    <source>
        <dbReference type="Proteomes" id="UP000680038"/>
    </source>
</evidence>
<protein>
    <recommendedName>
        <fullName evidence="1">DUF4296 domain-containing protein</fullName>
    </recommendedName>
</protein>
<sequence length="84" mass="9955">MALILADIHIAESRVTRLQLKSTDSSIIVFDKLKTDIWKKHKVDTTVYNSSYTYYVSHPQQMKQIYQEVNKNLEKREKINNIKL</sequence>
<feature type="domain" description="DUF4296" evidence="1">
    <location>
        <begin position="1"/>
        <end position="78"/>
    </location>
</feature>
<proteinExistence type="predicted"/>